<proteinExistence type="predicted"/>
<keyword evidence="3" id="KW-1185">Reference proteome</keyword>
<evidence type="ECO:0000313" key="2">
    <source>
        <dbReference type="EMBL" id="KAF2653978.1"/>
    </source>
</evidence>
<evidence type="ECO:0000256" key="1">
    <source>
        <dbReference type="SAM" id="MobiDB-lite"/>
    </source>
</evidence>
<gene>
    <name evidence="2" type="ORF">K491DRAFT_492808</name>
</gene>
<accession>A0A6A6T586</accession>
<dbReference type="EMBL" id="MU004371">
    <property type="protein sequence ID" value="KAF2653978.1"/>
    <property type="molecule type" value="Genomic_DNA"/>
</dbReference>
<reference evidence="2" key="1">
    <citation type="journal article" date="2020" name="Stud. Mycol.">
        <title>101 Dothideomycetes genomes: a test case for predicting lifestyles and emergence of pathogens.</title>
        <authorList>
            <person name="Haridas S."/>
            <person name="Albert R."/>
            <person name="Binder M."/>
            <person name="Bloem J."/>
            <person name="Labutti K."/>
            <person name="Salamov A."/>
            <person name="Andreopoulos B."/>
            <person name="Baker S."/>
            <person name="Barry K."/>
            <person name="Bills G."/>
            <person name="Bluhm B."/>
            <person name="Cannon C."/>
            <person name="Castanera R."/>
            <person name="Culley D."/>
            <person name="Daum C."/>
            <person name="Ezra D."/>
            <person name="Gonzalez J."/>
            <person name="Henrissat B."/>
            <person name="Kuo A."/>
            <person name="Liang C."/>
            <person name="Lipzen A."/>
            <person name="Lutzoni F."/>
            <person name="Magnuson J."/>
            <person name="Mondo S."/>
            <person name="Nolan M."/>
            <person name="Ohm R."/>
            <person name="Pangilinan J."/>
            <person name="Park H.-J."/>
            <person name="Ramirez L."/>
            <person name="Alfaro M."/>
            <person name="Sun H."/>
            <person name="Tritt A."/>
            <person name="Yoshinaga Y."/>
            <person name="Zwiers L.-H."/>
            <person name="Turgeon B."/>
            <person name="Goodwin S."/>
            <person name="Spatafora J."/>
            <person name="Crous P."/>
            <person name="Grigoriev I."/>
        </authorList>
    </citation>
    <scope>NUCLEOTIDE SEQUENCE</scope>
    <source>
        <strain evidence="2">CBS 122681</strain>
    </source>
</reference>
<organism evidence="2 3">
    <name type="scientific">Lophiostoma macrostomum CBS 122681</name>
    <dbReference type="NCBI Taxonomy" id="1314788"/>
    <lineage>
        <taxon>Eukaryota</taxon>
        <taxon>Fungi</taxon>
        <taxon>Dikarya</taxon>
        <taxon>Ascomycota</taxon>
        <taxon>Pezizomycotina</taxon>
        <taxon>Dothideomycetes</taxon>
        <taxon>Pleosporomycetidae</taxon>
        <taxon>Pleosporales</taxon>
        <taxon>Lophiostomataceae</taxon>
        <taxon>Lophiostoma</taxon>
    </lineage>
</organism>
<sequence>MRGSCRRIWSTWQVPSRLNISVSLVLSTMELHFPPWRRNCSVSEYLTWSIYDVTAFAALTSIQLILNYTCRTSQQVQCLPSYNHDRTTYLHLPSPPKDARRRSDRQGVSFVEQ</sequence>
<protein>
    <submittedName>
        <fullName evidence="2">Uncharacterized protein</fullName>
    </submittedName>
</protein>
<name>A0A6A6T586_9PLEO</name>
<dbReference type="AlphaFoldDB" id="A0A6A6T586"/>
<feature type="region of interest" description="Disordered" evidence="1">
    <location>
        <begin position="89"/>
        <end position="113"/>
    </location>
</feature>
<evidence type="ECO:0000313" key="3">
    <source>
        <dbReference type="Proteomes" id="UP000799324"/>
    </source>
</evidence>
<dbReference type="Proteomes" id="UP000799324">
    <property type="component" value="Unassembled WGS sequence"/>
</dbReference>